<dbReference type="Proteomes" id="UP001222325">
    <property type="component" value="Unassembled WGS sequence"/>
</dbReference>
<evidence type="ECO:0000313" key="2">
    <source>
        <dbReference type="EMBL" id="KAJ7076232.1"/>
    </source>
</evidence>
<evidence type="ECO:0000256" key="1">
    <source>
        <dbReference type="SAM" id="MobiDB-lite"/>
    </source>
</evidence>
<dbReference type="AlphaFoldDB" id="A0AAD6TSL0"/>
<comment type="caution">
    <text evidence="2">The sequence shown here is derived from an EMBL/GenBank/DDBJ whole genome shotgun (WGS) entry which is preliminary data.</text>
</comment>
<sequence>MSFIASDNLDDAAPLALARGTLPVGGGFGEVRTHNARTTPRRRRAARDLPRDLYDLRALRSESRPRAPALVRHSRAHAVPSTHGARSLESPGSIPALSESHERRLRRANPERARWQPANKKGSPANCCGSVALLPPHVVRCRFVRLCPARSVSAPTTTSAAFVLQRFSPHIVGATALARNAARRVHSASNAASGLPRNAAPSGMVTPVQYRSADAPRPTPPPRLSIKCRHAARLASPARHHAPAAAHATPPANPHAGMRAWLRIGTCRPLGASPRQWSASPRTCCLPLLGPDPKPHVRQKTVYCAFESAPLHTQGLPPFDE</sequence>
<keyword evidence="3" id="KW-1185">Reference proteome</keyword>
<accession>A0AAD6TSL0</accession>
<gene>
    <name evidence="2" type="ORF">B0H15DRAFT_1006273</name>
</gene>
<protein>
    <submittedName>
        <fullName evidence="2">Uncharacterized protein</fullName>
    </submittedName>
</protein>
<organism evidence="2 3">
    <name type="scientific">Mycena belliarum</name>
    <dbReference type="NCBI Taxonomy" id="1033014"/>
    <lineage>
        <taxon>Eukaryota</taxon>
        <taxon>Fungi</taxon>
        <taxon>Dikarya</taxon>
        <taxon>Basidiomycota</taxon>
        <taxon>Agaricomycotina</taxon>
        <taxon>Agaricomycetes</taxon>
        <taxon>Agaricomycetidae</taxon>
        <taxon>Agaricales</taxon>
        <taxon>Marasmiineae</taxon>
        <taxon>Mycenaceae</taxon>
        <taxon>Mycena</taxon>
    </lineage>
</organism>
<feature type="region of interest" description="Disordered" evidence="1">
    <location>
        <begin position="64"/>
        <end position="122"/>
    </location>
</feature>
<name>A0AAD6TSL0_9AGAR</name>
<reference evidence="2" key="1">
    <citation type="submission" date="2023-03" db="EMBL/GenBank/DDBJ databases">
        <title>Massive genome expansion in bonnet fungi (Mycena s.s.) driven by repeated elements and novel gene families across ecological guilds.</title>
        <authorList>
            <consortium name="Lawrence Berkeley National Laboratory"/>
            <person name="Harder C.B."/>
            <person name="Miyauchi S."/>
            <person name="Viragh M."/>
            <person name="Kuo A."/>
            <person name="Thoen E."/>
            <person name="Andreopoulos B."/>
            <person name="Lu D."/>
            <person name="Skrede I."/>
            <person name="Drula E."/>
            <person name="Henrissat B."/>
            <person name="Morin E."/>
            <person name="Kohler A."/>
            <person name="Barry K."/>
            <person name="LaButti K."/>
            <person name="Morin E."/>
            <person name="Salamov A."/>
            <person name="Lipzen A."/>
            <person name="Mereny Z."/>
            <person name="Hegedus B."/>
            <person name="Baldrian P."/>
            <person name="Stursova M."/>
            <person name="Weitz H."/>
            <person name="Taylor A."/>
            <person name="Grigoriev I.V."/>
            <person name="Nagy L.G."/>
            <person name="Martin F."/>
            <person name="Kauserud H."/>
        </authorList>
    </citation>
    <scope>NUCLEOTIDE SEQUENCE</scope>
    <source>
        <strain evidence="2">CBHHK173m</strain>
    </source>
</reference>
<evidence type="ECO:0000313" key="3">
    <source>
        <dbReference type="Proteomes" id="UP001222325"/>
    </source>
</evidence>
<dbReference type="EMBL" id="JARJCN010000083">
    <property type="protein sequence ID" value="KAJ7076232.1"/>
    <property type="molecule type" value="Genomic_DNA"/>
</dbReference>
<proteinExistence type="predicted"/>